<evidence type="ECO:0000313" key="2">
    <source>
        <dbReference type="EMBL" id="RAJ18147.1"/>
    </source>
</evidence>
<evidence type="ECO:0000256" key="1">
    <source>
        <dbReference type="SAM" id="SignalP"/>
    </source>
</evidence>
<keyword evidence="1" id="KW-0732">Signal</keyword>
<gene>
    <name evidence="2" type="ORF">LY08_00421</name>
</gene>
<keyword evidence="3" id="KW-1185">Reference proteome</keyword>
<reference evidence="2 3" key="1">
    <citation type="submission" date="2018-06" db="EMBL/GenBank/DDBJ databases">
        <title>Genomic Encyclopedia of Archaeal and Bacterial Type Strains, Phase II (KMG-II): from individual species to whole genera.</title>
        <authorList>
            <person name="Goeker M."/>
        </authorList>
    </citation>
    <scope>NUCLEOTIDE SEQUENCE [LARGE SCALE GENOMIC DNA]</scope>
    <source>
        <strain evidence="2 3">DSM 24464</strain>
    </source>
</reference>
<comment type="caution">
    <text evidence="2">The sequence shown here is derived from an EMBL/GenBank/DDBJ whole genome shotgun (WGS) entry which is preliminary data.</text>
</comment>
<protein>
    <submittedName>
        <fullName evidence="2">Uncharacterized protein</fullName>
    </submittedName>
</protein>
<accession>A0A327RX29</accession>
<dbReference type="RefSeq" id="WP_111658776.1">
    <property type="nucleotide sequence ID" value="NZ_QLLO01000001.1"/>
</dbReference>
<feature type="chain" id="PRO_5016323556" evidence="1">
    <location>
        <begin position="23"/>
        <end position="59"/>
    </location>
</feature>
<sequence length="59" mass="6507">MKSLKITLVAIFSIVLLTGVNSLNDTESSNDNTNKEVKKSEVKLIVMTDLKKEKKPTNG</sequence>
<dbReference type="EMBL" id="QLLO01000001">
    <property type="protein sequence ID" value="RAJ18147.1"/>
    <property type="molecule type" value="Genomic_DNA"/>
</dbReference>
<dbReference type="AlphaFoldDB" id="A0A327RX29"/>
<organism evidence="2 3">
    <name type="scientific">Olleya aquimaris</name>
    <dbReference type="NCBI Taxonomy" id="639310"/>
    <lineage>
        <taxon>Bacteria</taxon>
        <taxon>Pseudomonadati</taxon>
        <taxon>Bacteroidota</taxon>
        <taxon>Flavobacteriia</taxon>
        <taxon>Flavobacteriales</taxon>
        <taxon>Flavobacteriaceae</taxon>
    </lineage>
</organism>
<proteinExistence type="predicted"/>
<name>A0A327RX29_9FLAO</name>
<dbReference type="Proteomes" id="UP000248703">
    <property type="component" value="Unassembled WGS sequence"/>
</dbReference>
<dbReference type="OrthoDB" id="1449222at2"/>
<evidence type="ECO:0000313" key="3">
    <source>
        <dbReference type="Proteomes" id="UP000248703"/>
    </source>
</evidence>
<feature type="signal peptide" evidence="1">
    <location>
        <begin position="1"/>
        <end position="22"/>
    </location>
</feature>